<accession>A0A3M6V551</accession>
<evidence type="ECO:0000256" key="1">
    <source>
        <dbReference type="SAM" id="Phobius"/>
    </source>
</evidence>
<evidence type="ECO:0000313" key="2">
    <source>
        <dbReference type="EMBL" id="RMX60698.1"/>
    </source>
</evidence>
<keyword evidence="1" id="KW-0812">Transmembrane</keyword>
<feature type="transmembrane region" description="Helical" evidence="1">
    <location>
        <begin position="45"/>
        <end position="69"/>
    </location>
</feature>
<proteinExistence type="predicted"/>
<keyword evidence="1" id="KW-0472">Membrane</keyword>
<dbReference type="EMBL" id="RCHS01000124">
    <property type="protein sequence ID" value="RMX60698.1"/>
    <property type="molecule type" value="Genomic_DNA"/>
</dbReference>
<comment type="caution">
    <text evidence="2">The sequence shown here is derived from an EMBL/GenBank/DDBJ whole genome shotgun (WGS) entry which is preliminary data.</text>
</comment>
<reference evidence="2 3" key="1">
    <citation type="journal article" date="2018" name="Sci. Rep.">
        <title>Comparative analysis of the Pocillopora damicornis genome highlights role of immune system in coral evolution.</title>
        <authorList>
            <person name="Cunning R."/>
            <person name="Bay R.A."/>
            <person name="Gillette P."/>
            <person name="Baker A.C."/>
            <person name="Traylor-Knowles N."/>
        </authorList>
    </citation>
    <scope>NUCLEOTIDE SEQUENCE [LARGE SCALE GENOMIC DNA]</scope>
    <source>
        <strain evidence="2">RSMAS</strain>
        <tissue evidence="2">Whole animal</tissue>
    </source>
</reference>
<name>A0A3M6V551_POCDA</name>
<organism evidence="2 3">
    <name type="scientific">Pocillopora damicornis</name>
    <name type="common">Cauliflower coral</name>
    <name type="synonym">Millepora damicornis</name>
    <dbReference type="NCBI Taxonomy" id="46731"/>
    <lineage>
        <taxon>Eukaryota</taxon>
        <taxon>Metazoa</taxon>
        <taxon>Cnidaria</taxon>
        <taxon>Anthozoa</taxon>
        <taxon>Hexacorallia</taxon>
        <taxon>Scleractinia</taxon>
        <taxon>Astrocoeniina</taxon>
        <taxon>Pocilloporidae</taxon>
        <taxon>Pocillopora</taxon>
    </lineage>
</organism>
<evidence type="ECO:0000313" key="3">
    <source>
        <dbReference type="Proteomes" id="UP000275408"/>
    </source>
</evidence>
<gene>
    <name evidence="2" type="ORF">pdam_00014521</name>
</gene>
<dbReference type="AlphaFoldDB" id="A0A3M6V551"/>
<protein>
    <submittedName>
        <fullName evidence="2">Uncharacterized protein</fullName>
    </submittedName>
</protein>
<sequence>MNYVIAEFSFNAVVGFAAIFCEDNIYSFILFRINEAKSEPRNQCFGFKIVSFTFLILGSGACLLSVIFYCITCGILKKFLQKSLNKS</sequence>
<keyword evidence="1" id="KW-1133">Transmembrane helix</keyword>
<feature type="transmembrane region" description="Helical" evidence="1">
    <location>
        <begin position="12"/>
        <end position="33"/>
    </location>
</feature>
<dbReference type="Proteomes" id="UP000275408">
    <property type="component" value="Unassembled WGS sequence"/>
</dbReference>
<keyword evidence="3" id="KW-1185">Reference proteome</keyword>